<feature type="compositionally biased region" description="Acidic residues" evidence="1">
    <location>
        <begin position="2107"/>
        <end position="2116"/>
    </location>
</feature>
<evidence type="ECO:0000256" key="1">
    <source>
        <dbReference type="SAM" id="MobiDB-lite"/>
    </source>
</evidence>
<feature type="compositionally biased region" description="Polar residues" evidence="1">
    <location>
        <begin position="629"/>
        <end position="639"/>
    </location>
</feature>
<feature type="compositionally biased region" description="Polar residues" evidence="1">
    <location>
        <begin position="9"/>
        <end position="54"/>
    </location>
</feature>
<feature type="compositionally biased region" description="Basic and acidic residues" evidence="1">
    <location>
        <begin position="1381"/>
        <end position="1395"/>
    </location>
</feature>
<reference evidence="2 3" key="1">
    <citation type="journal article" date="2015" name="Fungal Genet. Biol.">
        <title>Evolution of novel wood decay mechanisms in Agaricales revealed by the genome sequences of Fistulina hepatica and Cylindrobasidium torrendii.</title>
        <authorList>
            <person name="Floudas D."/>
            <person name="Held B.W."/>
            <person name="Riley R."/>
            <person name="Nagy L.G."/>
            <person name="Koehler G."/>
            <person name="Ransdell A.S."/>
            <person name="Younus H."/>
            <person name="Chow J."/>
            <person name="Chiniquy J."/>
            <person name="Lipzen A."/>
            <person name="Tritt A."/>
            <person name="Sun H."/>
            <person name="Haridas S."/>
            <person name="LaButti K."/>
            <person name="Ohm R.A."/>
            <person name="Kues U."/>
            <person name="Blanchette R.A."/>
            <person name="Grigoriev I.V."/>
            <person name="Minto R.E."/>
            <person name="Hibbett D.S."/>
        </authorList>
    </citation>
    <scope>NUCLEOTIDE SEQUENCE [LARGE SCALE GENOMIC DNA]</scope>
    <source>
        <strain evidence="2 3">ATCC 64428</strain>
    </source>
</reference>
<sequence>MSVPRAQDSKTTITPVRPRTATQRQAIASSVLKTYTPSGNMSTSRDVSLTPDGHSTSKAETPHRIQDIGFHRGSATPISSLSNLHVSHSANLDFTPVSPTRRIPDVSGVRGLMSPPMDVFSSFSTMHRKPSNSPSFVPSVSAPLATSEPGSFSALSVSSSVSGNPRSAFDYAHALSAPRPRGIDPYKRLGADEFDSWVGDMTRSLRTALSHESLRVEAQRQSHTSLTPRLDKGKARAVEVSSLQDANQANSYDWTSLRKLGVPRKPSPVFPRAHGRVRGPSPTFASTKDDHTRVSGTSAAAAGRRDTPIEILDNDEAAGHEFGEGARERHPTAPEEYVWDEGAYSDSDGLGVPSEFDLVVQEDNMADGPSGHEDDDGQDEVHTAMAGAPHVRYRHVFGHSLASDSLECHGEKADEQEELSDNSDDAADDLEVSMLVIDAAEDNESEEEVVDHETVDERAVTAAVVDSKVEAIPDEAAAEDVAQCEDASDLSEDGSGASGRDVDGFSSDTGSNGDEDTSVSGDEYASGSSNEGSSLDDEGSQASDISSVDGVDAASSPGATANEPIVLVDTPPPEPLKINAPETSPSPARRYRPPEYTLWPADFSLPSIDRPSYAREASGSTPDGAFSVTCDSQNPTERTIPSLDEGQVIELTAGAALSERGTIVNDASGHGDDVAPMDVEPGTANQMSNDILLTTEEASPSDAGFLDVFPAPVVSALPPDVHHLETIAHSSVGTATELDASGLSVHIGEGVFHDRGTNAGLVDVQPTVHNDVDVSSEDHTGTSPDCHVVASDFDHVKFTHSESDVIKVEARDVFRFGTPDTADTNEHHHQRAGGMASGESDNKVVSGADDLEMSSGLSVDQPINVDSEPEDEEATKALAEQPQAVAAGPPENEDHDPSLGNGVSVKPPTAEPVIMKEDGPRDHSIAADTVADAPGEFVQDAVEQFDESFHVDDVLQRLPDELFLRMLGRGSDNSVPFFGDGLTQVSPVGHDVTEVAIPSDSPSTFEESRTAIPAESKADSASSESSVVASGASVSVQDSGPSTPIDNIRTTPSPKIVSSTLPSSTGAVISTLDLSISSEPYEPVTDARLASTLETHDSEPAMPSIVPIPTPMRTPSPEPALPLLFPPQLASTKSQPVLASPSPDEFKLAVEVPIEQEEPSTPDKRTVAPVIIPADEDRQDVLEAAPVIRNAEVEYVVETAAANDVDESLRDGYGNLSAEVDVFDPDIDGQTVDEATPEAHEPDSWSGITDDDKPHVTSAAEVSWNGISTSLPAVNVDSNDDLPPSDDDYDNDSDDSSGGDILPMPSSPPAIYEEYAEDEADARNSEDSHQDGHTRSSPIIVGGAFSNENVDQLPDERSSYHMRSSPPVMMDDIGTSPGRCSMDREESSVDGRPVPEDEDNITTEGSAPAGTEDLPPAPDSHDVEVRDSPTTRVDAQDTILHRDEARPLEQAPDEVAQILGIPKTTKEGPPFGIFHAETGPSPLATHESFVSNGVSDGPSQPADRQLPAVPELASNLSTEEKPVDVADLPAPSSPLGPIVELDAVADDQVPPNETGVEPVEDSVEGKKVHDGASVTGLQREREPSIADLKCEKAEEPALRIATGQESESSSLRKSASTCQMPVILTMPATVPSTMSSQVLLGDPFPASLSTPTFGSYDTGADSSSDRIFTSLFSDTSSSPRRNGQGPKNDSNNRILKFSSSEPGIGGIPAKPLIADINNGDEPSQSTLTSAAGGLTRRATEPAPKLGKRARSDEQGDLEPSIVKGKGKAPMRSVSPASVSSRTSRVSRSKRQRLNDAPSASSRLATPTVVASSREASTEASAVPHSPQHAVEEDLQAPFIHPHGVAKKQVASSAPHPRVVKTSSIASSQGTISPTSKRAVARPSGSSRVRVTRSNCRYHRISLPREEDGPRVEFIVPGCSLLDHECIEENDIQDHGDATIEDSRRMVADIETLDFSLYLFGVLRKLVGVDLLREQEVFYLPKPEEVPRRVPRNLLSSRPRYQWFEVGAGGKAMDAPRVLVTGHSSHAIHSRSASQAGSNVEDSDNRSQQTPSAPTSATRPHVGTSSKVKKRDALTSPLSQRSGADSDVSSSSDTDDDDESWQSHAESDVSDSSDDDPGPLSKRRRLSGYTSRARLPPKMRMLMTARKEDPAAHSANGSDSVKKSESSESVGHTASASLSVNLGDRKLQADKRDVETVAQTSDSGHSPESATLSPHSDTQGERSDSSPEVAQNKDRESKQTNSDKPPAGGQPESEADKDKIPLGHLRRNGDICPAPLSSSPTVSDGEGDDLAKSTTVELSATLKRKR</sequence>
<feature type="compositionally biased region" description="Low complexity" evidence="1">
    <location>
        <begin position="2022"/>
        <end position="2035"/>
    </location>
</feature>
<evidence type="ECO:0000313" key="2">
    <source>
        <dbReference type="EMBL" id="KIY48086.1"/>
    </source>
</evidence>
<dbReference type="Proteomes" id="UP000054144">
    <property type="component" value="Unassembled WGS sequence"/>
</dbReference>
<feature type="compositionally biased region" description="Polar residues" evidence="1">
    <location>
        <begin position="1670"/>
        <end position="1701"/>
    </location>
</feature>
<feature type="region of interest" description="Disordered" evidence="1">
    <location>
        <begin position="2022"/>
        <end position="2305"/>
    </location>
</feature>
<feature type="region of interest" description="Disordered" evidence="1">
    <location>
        <begin position="471"/>
        <end position="593"/>
    </location>
</feature>
<feature type="compositionally biased region" description="Polar residues" evidence="1">
    <location>
        <begin position="2196"/>
        <end position="2216"/>
    </location>
</feature>
<feature type="region of interest" description="Disordered" evidence="1">
    <location>
        <begin position="1225"/>
        <end position="1255"/>
    </location>
</feature>
<dbReference type="EMBL" id="KN881857">
    <property type="protein sequence ID" value="KIY48086.1"/>
    <property type="molecule type" value="Genomic_DNA"/>
</dbReference>
<feature type="region of interest" description="Disordered" evidence="1">
    <location>
        <begin position="995"/>
        <end position="1062"/>
    </location>
</feature>
<feature type="region of interest" description="Disordered" evidence="1">
    <location>
        <begin position="1848"/>
        <end position="1887"/>
    </location>
</feature>
<name>A0A0D7ADZ9_9AGAR</name>
<feature type="compositionally biased region" description="Basic and acidic residues" evidence="1">
    <location>
        <begin position="1419"/>
        <end position="1429"/>
    </location>
</feature>
<feature type="compositionally biased region" description="Low complexity" evidence="1">
    <location>
        <begin position="1019"/>
        <end position="1040"/>
    </location>
</feature>
<feature type="compositionally biased region" description="Low complexity" evidence="1">
    <location>
        <begin position="2081"/>
        <end position="2091"/>
    </location>
</feature>
<feature type="compositionally biased region" description="Acidic residues" evidence="1">
    <location>
        <begin position="1278"/>
        <end position="1297"/>
    </location>
</feature>
<feature type="region of interest" description="Disordered" evidence="1">
    <location>
        <begin position="1270"/>
        <end position="1584"/>
    </location>
</feature>
<protein>
    <submittedName>
        <fullName evidence="2">Uncharacterized protein</fullName>
    </submittedName>
</protein>
<feature type="compositionally biased region" description="Polar residues" evidence="1">
    <location>
        <begin position="1720"/>
        <end position="1729"/>
    </location>
</feature>
<feature type="compositionally biased region" description="Polar residues" evidence="1">
    <location>
        <begin position="1041"/>
        <end position="1062"/>
    </location>
</feature>
<feature type="compositionally biased region" description="Basic and acidic residues" evidence="1">
    <location>
        <begin position="2182"/>
        <end position="2194"/>
    </location>
</feature>
<keyword evidence="3" id="KW-1185">Reference proteome</keyword>
<feature type="compositionally biased region" description="Low complexity" evidence="1">
    <location>
        <begin position="1771"/>
        <end position="1783"/>
    </location>
</feature>
<feature type="region of interest" description="Disordered" evidence="1">
    <location>
        <begin position="265"/>
        <end position="302"/>
    </location>
</feature>
<feature type="compositionally biased region" description="Basic and acidic residues" evidence="1">
    <location>
        <begin position="2217"/>
        <end position="2237"/>
    </location>
</feature>
<proteinExistence type="predicted"/>
<accession>A0A0D7ADZ9</accession>
<feature type="region of interest" description="Disordered" evidence="1">
    <location>
        <begin position="817"/>
        <end position="916"/>
    </location>
</feature>
<feature type="compositionally biased region" description="Polar residues" evidence="1">
    <location>
        <begin position="1860"/>
        <end position="1875"/>
    </location>
</feature>
<feature type="region of interest" description="Disordered" evidence="1">
    <location>
        <begin position="613"/>
        <end position="640"/>
    </location>
</feature>
<evidence type="ECO:0000313" key="3">
    <source>
        <dbReference type="Proteomes" id="UP000054144"/>
    </source>
</evidence>
<dbReference type="OrthoDB" id="2804229at2759"/>
<feature type="region of interest" description="Disordered" evidence="1">
    <location>
        <begin position="1"/>
        <end position="61"/>
    </location>
</feature>
<feature type="compositionally biased region" description="Basic and acidic residues" evidence="1">
    <location>
        <begin position="1321"/>
        <end position="1334"/>
    </location>
</feature>
<feature type="compositionally biased region" description="Acidic residues" evidence="1">
    <location>
        <begin position="472"/>
        <end position="492"/>
    </location>
</feature>
<gene>
    <name evidence="2" type="ORF">FISHEDRAFT_74004</name>
</gene>
<organism evidence="2 3">
    <name type="scientific">Fistulina hepatica ATCC 64428</name>
    <dbReference type="NCBI Taxonomy" id="1128425"/>
    <lineage>
        <taxon>Eukaryota</taxon>
        <taxon>Fungi</taxon>
        <taxon>Dikarya</taxon>
        <taxon>Basidiomycota</taxon>
        <taxon>Agaricomycotina</taxon>
        <taxon>Agaricomycetes</taxon>
        <taxon>Agaricomycetidae</taxon>
        <taxon>Agaricales</taxon>
        <taxon>Fistulinaceae</taxon>
        <taxon>Fistulina</taxon>
    </lineage>
</organism>
<feature type="region of interest" description="Disordered" evidence="1">
    <location>
        <begin position="1670"/>
        <end position="1827"/>
    </location>
</feature>
<feature type="compositionally biased region" description="Low complexity" evidence="1">
    <location>
        <begin position="1808"/>
        <end position="1822"/>
    </location>
</feature>
<feature type="compositionally biased region" description="Polar residues" evidence="1">
    <location>
        <begin position="2045"/>
        <end position="2065"/>
    </location>
</feature>
<feature type="compositionally biased region" description="Polar residues" evidence="1">
    <location>
        <begin position="1488"/>
        <end position="1498"/>
    </location>
</feature>